<comment type="subcellular location">
    <subcellularLocation>
        <location evidence="1">Membrane</location>
        <topology evidence="1">Multi-pass membrane protein</topology>
    </subcellularLocation>
</comment>
<feature type="transmembrane region" description="Helical" evidence="9">
    <location>
        <begin position="419"/>
        <end position="442"/>
    </location>
</feature>
<keyword evidence="8" id="KW-0807">Transducer</keyword>
<evidence type="ECO:0000256" key="2">
    <source>
        <dbReference type="ARBA" id="ARBA00010663"/>
    </source>
</evidence>
<keyword evidence="12" id="KW-1185">Reference proteome</keyword>
<proteinExistence type="inferred from homology"/>
<accession>A0ABQ8ISX2</accession>
<dbReference type="PANTHER" id="PTHR45695:SF9">
    <property type="entry name" value="LEUCOKININ RECEPTOR"/>
    <property type="match status" value="1"/>
</dbReference>
<feature type="transmembrane region" description="Helical" evidence="9">
    <location>
        <begin position="117"/>
        <end position="138"/>
    </location>
</feature>
<dbReference type="SUPFAM" id="SSF81321">
    <property type="entry name" value="Family A G protein-coupled receptor-like"/>
    <property type="match status" value="2"/>
</dbReference>
<evidence type="ECO:0000313" key="12">
    <source>
        <dbReference type="Proteomes" id="UP000887458"/>
    </source>
</evidence>
<feature type="domain" description="G-protein coupled receptors family 1 profile" evidence="10">
    <location>
        <begin position="1"/>
        <end position="458"/>
    </location>
</feature>
<keyword evidence="4 9" id="KW-1133">Transmembrane helix</keyword>
<evidence type="ECO:0000256" key="3">
    <source>
        <dbReference type="ARBA" id="ARBA00022692"/>
    </source>
</evidence>
<dbReference type="Proteomes" id="UP000887458">
    <property type="component" value="Unassembled WGS sequence"/>
</dbReference>
<name>A0ABQ8ISX2_DERPT</name>
<dbReference type="PANTHER" id="PTHR45695">
    <property type="entry name" value="LEUCOKININ RECEPTOR-RELATED"/>
    <property type="match status" value="1"/>
</dbReference>
<evidence type="ECO:0000256" key="8">
    <source>
        <dbReference type="ARBA" id="ARBA00023224"/>
    </source>
</evidence>
<dbReference type="PRINTS" id="PR00237">
    <property type="entry name" value="GPCRRHODOPSN"/>
</dbReference>
<keyword evidence="7" id="KW-0675">Receptor</keyword>
<comment type="caution">
    <text evidence="11">The sequence shown here is derived from an EMBL/GenBank/DDBJ whole genome shotgun (WGS) entry which is preliminary data.</text>
</comment>
<organism evidence="11 12">
    <name type="scientific">Dermatophagoides pteronyssinus</name>
    <name type="common">European house dust mite</name>
    <dbReference type="NCBI Taxonomy" id="6956"/>
    <lineage>
        <taxon>Eukaryota</taxon>
        <taxon>Metazoa</taxon>
        <taxon>Ecdysozoa</taxon>
        <taxon>Arthropoda</taxon>
        <taxon>Chelicerata</taxon>
        <taxon>Arachnida</taxon>
        <taxon>Acari</taxon>
        <taxon>Acariformes</taxon>
        <taxon>Sarcoptiformes</taxon>
        <taxon>Astigmata</taxon>
        <taxon>Psoroptidia</taxon>
        <taxon>Analgoidea</taxon>
        <taxon>Pyroglyphidae</taxon>
        <taxon>Dermatophagoidinae</taxon>
        <taxon>Dermatophagoides</taxon>
    </lineage>
</organism>
<dbReference type="InterPro" id="IPR017452">
    <property type="entry name" value="GPCR_Rhodpsn_7TM"/>
</dbReference>
<gene>
    <name evidence="11" type="ORF">DERP_007899</name>
</gene>
<evidence type="ECO:0000256" key="6">
    <source>
        <dbReference type="ARBA" id="ARBA00023136"/>
    </source>
</evidence>
<evidence type="ECO:0000256" key="7">
    <source>
        <dbReference type="ARBA" id="ARBA00023170"/>
    </source>
</evidence>
<dbReference type="Pfam" id="PF00001">
    <property type="entry name" value="7tm_1"/>
    <property type="match status" value="2"/>
</dbReference>
<reference evidence="11 12" key="2">
    <citation type="journal article" date="2022" name="Mol. Biol. Evol.">
        <title>Comparative Genomics Reveals Insights into the Divergent Evolution of Astigmatic Mites and Household Pest Adaptations.</title>
        <authorList>
            <person name="Xiong Q."/>
            <person name="Wan A.T."/>
            <person name="Liu X."/>
            <person name="Fung C.S."/>
            <person name="Xiao X."/>
            <person name="Malainual N."/>
            <person name="Hou J."/>
            <person name="Wang L."/>
            <person name="Wang M."/>
            <person name="Yang K.Y."/>
            <person name="Cui Y."/>
            <person name="Leung E.L."/>
            <person name="Nong W."/>
            <person name="Shin S.K."/>
            <person name="Au S.W."/>
            <person name="Jeong K.Y."/>
            <person name="Chew F.T."/>
            <person name="Hui J.H."/>
            <person name="Leung T.F."/>
            <person name="Tungtrongchitr A."/>
            <person name="Zhong N."/>
            <person name="Liu Z."/>
            <person name="Tsui S.K."/>
        </authorList>
    </citation>
    <scope>NUCLEOTIDE SEQUENCE [LARGE SCALE GENOMIC DNA]</scope>
    <source>
        <strain evidence="11">Derp</strain>
    </source>
</reference>
<evidence type="ECO:0000313" key="11">
    <source>
        <dbReference type="EMBL" id="KAH9413423.1"/>
    </source>
</evidence>
<evidence type="ECO:0000256" key="4">
    <source>
        <dbReference type="ARBA" id="ARBA00022989"/>
    </source>
</evidence>
<evidence type="ECO:0000259" key="10">
    <source>
        <dbReference type="PROSITE" id="PS50262"/>
    </source>
</evidence>
<feature type="transmembrane region" description="Helical" evidence="9">
    <location>
        <begin position="21"/>
        <end position="43"/>
    </location>
</feature>
<dbReference type="EMBL" id="NJHN03000121">
    <property type="protein sequence ID" value="KAH9413423.1"/>
    <property type="molecule type" value="Genomic_DNA"/>
</dbReference>
<protein>
    <recommendedName>
        <fullName evidence="10">G-protein coupled receptors family 1 profile domain-containing protein</fullName>
    </recommendedName>
</protein>
<dbReference type="InterPro" id="IPR000276">
    <property type="entry name" value="GPCR_Rhodpsn"/>
</dbReference>
<keyword evidence="6 9" id="KW-0472">Membrane</keyword>
<keyword evidence="5" id="KW-0297">G-protein coupled receptor</keyword>
<sequence length="458" mass="54557">MLIISMAISDLMMTIFNIPFNFYRLFNYSWPFGYWICFLINFIQHLTVYNSTYTMTIIALQRYRSVNHFQITSSSSSSTTNQFILQQQQQQQQQKRNNSNNEINSNTNYNLNYNKNLSSYLLIIIIIWLISGLFAWLLTYSSEIVRKKDASYHLLEVLLRDFYEKNSSSTTFDDNFNDTTGDQQQQEKFFENFLINQQQPNYQINRCRNSINLNLKQFIQKYFHIKPYLLKTIFVFITQYFIPLTLIGFLYIRIGKIIYQQGKLCNVQEQQQQQSANNSLLSTSESTTTTTTTTMMKLYSNDIIKQLQDQIKLMSNDTYRQERIYYATQQQSMFDQTTLKRCRNPINKNVQQFLLENFSIKPDLFITVTVFVTQYFIPLAIVGYIYIKIGKIIQRQGKLYDNRGNAKARIRQRKKLRRILMLILMVAAFAICWLPLHLFHLLTDAGFLHYNYRIFMMY</sequence>
<reference evidence="11 12" key="1">
    <citation type="journal article" date="2018" name="J. Allergy Clin. Immunol.">
        <title>High-quality assembly of Dermatophagoides pteronyssinus genome and transcriptome reveals a wide range of novel allergens.</title>
        <authorList>
            <person name="Liu X.Y."/>
            <person name="Yang K.Y."/>
            <person name="Wang M.Q."/>
            <person name="Kwok J.S."/>
            <person name="Zeng X."/>
            <person name="Yang Z."/>
            <person name="Xiao X.J."/>
            <person name="Lau C.P."/>
            <person name="Li Y."/>
            <person name="Huang Z.M."/>
            <person name="Ba J.G."/>
            <person name="Yim A.K."/>
            <person name="Ouyang C.Y."/>
            <person name="Ngai S.M."/>
            <person name="Chan T.F."/>
            <person name="Leung E.L."/>
            <person name="Liu L."/>
            <person name="Liu Z.G."/>
            <person name="Tsui S.K."/>
        </authorList>
    </citation>
    <scope>NUCLEOTIDE SEQUENCE [LARGE SCALE GENOMIC DNA]</scope>
    <source>
        <strain evidence="11">Derp</strain>
    </source>
</reference>
<evidence type="ECO:0000256" key="9">
    <source>
        <dbReference type="SAM" id="Phobius"/>
    </source>
</evidence>
<comment type="similarity">
    <text evidence="2">Belongs to the G-protein coupled receptor 1 family.</text>
</comment>
<feature type="transmembrane region" description="Helical" evidence="9">
    <location>
        <begin position="228"/>
        <end position="252"/>
    </location>
</feature>
<evidence type="ECO:0000256" key="5">
    <source>
        <dbReference type="ARBA" id="ARBA00023040"/>
    </source>
</evidence>
<keyword evidence="3 9" id="KW-0812">Transmembrane</keyword>
<evidence type="ECO:0000256" key="1">
    <source>
        <dbReference type="ARBA" id="ARBA00004141"/>
    </source>
</evidence>
<dbReference type="PROSITE" id="PS50262">
    <property type="entry name" value="G_PROTEIN_RECEP_F1_2"/>
    <property type="match status" value="1"/>
</dbReference>
<feature type="transmembrane region" description="Helical" evidence="9">
    <location>
        <begin position="364"/>
        <end position="387"/>
    </location>
</feature>
<dbReference type="Gene3D" id="1.20.1070.10">
    <property type="entry name" value="Rhodopsin 7-helix transmembrane proteins"/>
    <property type="match status" value="2"/>
</dbReference>